<dbReference type="Proteomes" id="UP000257109">
    <property type="component" value="Unassembled WGS sequence"/>
</dbReference>
<feature type="non-terminal residue" evidence="2">
    <location>
        <position position="1"/>
    </location>
</feature>
<feature type="region of interest" description="Disordered" evidence="1">
    <location>
        <begin position="1"/>
        <end position="28"/>
    </location>
</feature>
<evidence type="ECO:0000313" key="3">
    <source>
        <dbReference type="Proteomes" id="UP000257109"/>
    </source>
</evidence>
<proteinExistence type="predicted"/>
<sequence length="64" mass="7632">MPLSSLDEWQDQTNEGDNNNEIQFQPQRSQRHKQFHLHLLSLSDLVYFVFANARPLNFKEAMKE</sequence>
<feature type="compositionally biased region" description="Polar residues" evidence="1">
    <location>
        <begin position="11"/>
        <end position="28"/>
    </location>
</feature>
<dbReference type="EMBL" id="QJKJ01005507">
    <property type="protein sequence ID" value="RDX90045.1"/>
    <property type="molecule type" value="Genomic_DNA"/>
</dbReference>
<gene>
    <name evidence="2" type="ORF">CR513_28130</name>
</gene>
<evidence type="ECO:0000313" key="2">
    <source>
        <dbReference type="EMBL" id="RDX90045.1"/>
    </source>
</evidence>
<name>A0A371GHK5_MUCPR</name>
<reference evidence="2" key="1">
    <citation type="submission" date="2018-05" db="EMBL/GenBank/DDBJ databases">
        <title>Draft genome of Mucuna pruriens seed.</title>
        <authorList>
            <person name="Nnadi N.E."/>
            <person name="Vos R."/>
            <person name="Hasami M.H."/>
            <person name="Devisetty U.K."/>
            <person name="Aguiy J.C."/>
        </authorList>
    </citation>
    <scope>NUCLEOTIDE SEQUENCE [LARGE SCALE GENOMIC DNA]</scope>
    <source>
        <strain evidence="2">JCA_2017</strain>
    </source>
</reference>
<evidence type="ECO:0000256" key="1">
    <source>
        <dbReference type="SAM" id="MobiDB-lite"/>
    </source>
</evidence>
<keyword evidence="3" id="KW-1185">Reference proteome</keyword>
<organism evidence="2 3">
    <name type="scientific">Mucuna pruriens</name>
    <name type="common">Velvet bean</name>
    <name type="synonym">Dolichos pruriens</name>
    <dbReference type="NCBI Taxonomy" id="157652"/>
    <lineage>
        <taxon>Eukaryota</taxon>
        <taxon>Viridiplantae</taxon>
        <taxon>Streptophyta</taxon>
        <taxon>Embryophyta</taxon>
        <taxon>Tracheophyta</taxon>
        <taxon>Spermatophyta</taxon>
        <taxon>Magnoliopsida</taxon>
        <taxon>eudicotyledons</taxon>
        <taxon>Gunneridae</taxon>
        <taxon>Pentapetalae</taxon>
        <taxon>rosids</taxon>
        <taxon>fabids</taxon>
        <taxon>Fabales</taxon>
        <taxon>Fabaceae</taxon>
        <taxon>Papilionoideae</taxon>
        <taxon>50 kb inversion clade</taxon>
        <taxon>NPAAA clade</taxon>
        <taxon>indigoferoid/millettioid clade</taxon>
        <taxon>Phaseoleae</taxon>
        <taxon>Mucuna</taxon>
    </lineage>
</organism>
<accession>A0A371GHK5</accession>
<comment type="caution">
    <text evidence="2">The sequence shown here is derived from an EMBL/GenBank/DDBJ whole genome shotgun (WGS) entry which is preliminary data.</text>
</comment>
<protein>
    <submittedName>
        <fullName evidence="2">Uncharacterized protein</fullName>
    </submittedName>
</protein>
<dbReference type="AlphaFoldDB" id="A0A371GHK5"/>